<proteinExistence type="predicted"/>
<evidence type="ECO:0000256" key="9">
    <source>
        <dbReference type="PROSITE-ProRule" id="PRU00175"/>
    </source>
</evidence>
<keyword evidence="5" id="KW-0479">Metal-binding</keyword>
<dbReference type="OrthoDB" id="8062037at2759"/>
<reference evidence="14" key="1">
    <citation type="journal article" date="2010" name="Nat. Biotechnol.">
        <title>Draft genome sequence of the oilseed species Ricinus communis.</title>
        <authorList>
            <person name="Chan A.P."/>
            <person name="Crabtree J."/>
            <person name="Zhao Q."/>
            <person name="Lorenzi H."/>
            <person name="Orvis J."/>
            <person name="Puiu D."/>
            <person name="Melake-Berhan A."/>
            <person name="Jones K.M."/>
            <person name="Redman J."/>
            <person name="Chen G."/>
            <person name="Cahoon E.B."/>
            <person name="Gedil M."/>
            <person name="Stanke M."/>
            <person name="Haas B.J."/>
            <person name="Wortman J.R."/>
            <person name="Fraser-Liggett C.M."/>
            <person name="Ravel J."/>
            <person name="Rabinowicz P.D."/>
        </authorList>
    </citation>
    <scope>NUCLEOTIDE SEQUENCE [LARGE SCALE GENOMIC DNA]</scope>
    <source>
        <strain evidence="14">cv. Hale</strain>
    </source>
</reference>
<dbReference type="EC" id="2.3.2.27" evidence="3"/>
<feature type="region of interest" description="Disordered" evidence="10">
    <location>
        <begin position="261"/>
        <end position="282"/>
    </location>
</feature>
<dbReference type="Proteomes" id="UP000008311">
    <property type="component" value="Unassembled WGS sequence"/>
</dbReference>
<keyword evidence="8" id="KW-0862">Zinc</keyword>
<dbReference type="InterPro" id="IPR013083">
    <property type="entry name" value="Znf_RING/FYVE/PHD"/>
</dbReference>
<name>B9S0B1_RICCO</name>
<comment type="pathway">
    <text evidence="2">Protein modification; protein ubiquitination.</text>
</comment>
<dbReference type="KEGG" id="rcu:8283946"/>
<dbReference type="eggNOG" id="KOG0800">
    <property type="taxonomic scope" value="Eukaryota"/>
</dbReference>
<dbReference type="GO" id="GO:0016567">
    <property type="term" value="P:protein ubiquitination"/>
    <property type="evidence" value="ECO:0000318"/>
    <property type="project" value="GO_Central"/>
</dbReference>
<organism evidence="13 14">
    <name type="scientific">Ricinus communis</name>
    <name type="common">Castor bean</name>
    <dbReference type="NCBI Taxonomy" id="3988"/>
    <lineage>
        <taxon>Eukaryota</taxon>
        <taxon>Viridiplantae</taxon>
        <taxon>Streptophyta</taxon>
        <taxon>Embryophyta</taxon>
        <taxon>Tracheophyta</taxon>
        <taxon>Spermatophyta</taxon>
        <taxon>Magnoliopsida</taxon>
        <taxon>eudicotyledons</taxon>
        <taxon>Gunneridae</taxon>
        <taxon>Pentapetalae</taxon>
        <taxon>rosids</taxon>
        <taxon>fabids</taxon>
        <taxon>Malpighiales</taxon>
        <taxon>Euphorbiaceae</taxon>
        <taxon>Acalyphoideae</taxon>
        <taxon>Acalypheae</taxon>
        <taxon>Ricinus</taxon>
    </lineage>
</organism>
<dbReference type="SMART" id="SM01197">
    <property type="entry name" value="FANCL_C"/>
    <property type="match status" value="1"/>
</dbReference>
<evidence type="ECO:0000313" key="14">
    <source>
        <dbReference type="Proteomes" id="UP000008311"/>
    </source>
</evidence>
<keyword evidence="11" id="KW-0812">Transmembrane</keyword>
<dbReference type="PROSITE" id="PS50089">
    <property type="entry name" value="ZF_RING_2"/>
    <property type="match status" value="1"/>
</dbReference>
<evidence type="ECO:0000256" key="3">
    <source>
        <dbReference type="ARBA" id="ARBA00012483"/>
    </source>
</evidence>
<evidence type="ECO:0000256" key="11">
    <source>
        <dbReference type="SAM" id="Phobius"/>
    </source>
</evidence>
<keyword evidence="14" id="KW-1185">Reference proteome</keyword>
<dbReference type="GO" id="GO:0008270">
    <property type="term" value="F:zinc ion binding"/>
    <property type="evidence" value="ECO:0007669"/>
    <property type="project" value="UniProtKB-KW"/>
</dbReference>
<dbReference type="UniPathway" id="UPA00143"/>
<gene>
    <name evidence="13" type="ORF">RCOM_1352560</name>
</gene>
<evidence type="ECO:0000313" key="13">
    <source>
        <dbReference type="EMBL" id="EEF42844.1"/>
    </source>
</evidence>
<dbReference type="CDD" id="cd16461">
    <property type="entry name" value="RING-H2_EL5-like"/>
    <property type="match status" value="1"/>
</dbReference>
<dbReference type="AlphaFoldDB" id="B9S0B1"/>
<evidence type="ECO:0000256" key="6">
    <source>
        <dbReference type="ARBA" id="ARBA00022771"/>
    </source>
</evidence>
<evidence type="ECO:0000256" key="8">
    <source>
        <dbReference type="ARBA" id="ARBA00022833"/>
    </source>
</evidence>
<dbReference type="SMART" id="SM00184">
    <property type="entry name" value="RING"/>
    <property type="match status" value="1"/>
</dbReference>
<dbReference type="SUPFAM" id="SSF57850">
    <property type="entry name" value="RING/U-box"/>
    <property type="match status" value="1"/>
</dbReference>
<evidence type="ECO:0000259" key="12">
    <source>
        <dbReference type="PROSITE" id="PS50089"/>
    </source>
</evidence>
<keyword evidence="7" id="KW-0833">Ubl conjugation pathway</keyword>
<evidence type="ECO:0000256" key="1">
    <source>
        <dbReference type="ARBA" id="ARBA00000900"/>
    </source>
</evidence>
<feature type="transmembrane region" description="Helical" evidence="11">
    <location>
        <begin position="12"/>
        <end position="38"/>
    </location>
</feature>
<keyword evidence="11" id="KW-0472">Membrane</keyword>
<dbReference type="PANTHER" id="PTHR46913">
    <property type="entry name" value="RING-H2 FINGER PROTEIN ATL16"/>
    <property type="match status" value="1"/>
</dbReference>
<dbReference type="InParanoid" id="B9S0B1"/>
<dbReference type="Gene3D" id="3.30.40.10">
    <property type="entry name" value="Zinc/RING finger domain, C3HC4 (zinc finger)"/>
    <property type="match status" value="1"/>
</dbReference>
<comment type="catalytic activity">
    <reaction evidence="1">
        <text>S-ubiquitinyl-[E2 ubiquitin-conjugating enzyme]-L-cysteine + [acceptor protein]-L-lysine = [E2 ubiquitin-conjugating enzyme]-L-cysteine + N(6)-ubiquitinyl-[acceptor protein]-L-lysine.</text>
        <dbReference type="EC" id="2.3.2.27"/>
    </reaction>
</comment>
<dbReference type="InterPro" id="IPR001841">
    <property type="entry name" value="Znf_RING"/>
</dbReference>
<evidence type="ECO:0000256" key="2">
    <source>
        <dbReference type="ARBA" id="ARBA00004906"/>
    </source>
</evidence>
<evidence type="ECO:0000256" key="7">
    <source>
        <dbReference type="ARBA" id="ARBA00022786"/>
    </source>
</evidence>
<evidence type="ECO:0000256" key="10">
    <source>
        <dbReference type="SAM" id="MobiDB-lite"/>
    </source>
</evidence>
<keyword evidence="11" id="KW-1133">Transmembrane helix</keyword>
<dbReference type="Pfam" id="PF13639">
    <property type="entry name" value="zf-RING_2"/>
    <property type="match status" value="1"/>
</dbReference>
<dbReference type="PANTHER" id="PTHR46913:SF19">
    <property type="entry name" value="RING-TYPE E3 UBIQUITIN TRANSFERASE"/>
    <property type="match status" value="1"/>
</dbReference>
<evidence type="ECO:0000256" key="5">
    <source>
        <dbReference type="ARBA" id="ARBA00022723"/>
    </source>
</evidence>
<dbReference type="GO" id="GO:0061630">
    <property type="term" value="F:ubiquitin protein ligase activity"/>
    <property type="evidence" value="ECO:0007669"/>
    <property type="project" value="UniProtKB-EC"/>
</dbReference>
<protein>
    <recommendedName>
        <fullName evidence="3">RING-type E3 ubiquitin transferase</fullName>
        <ecNumber evidence="3">2.3.2.27</ecNumber>
    </recommendedName>
</protein>
<keyword evidence="6 9" id="KW-0863">Zinc-finger</keyword>
<accession>B9S0B1</accession>
<evidence type="ECO:0000256" key="4">
    <source>
        <dbReference type="ARBA" id="ARBA00022679"/>
    </source>
</evidence>
<dbReference type="EMBL" id="EQ973837">
    <property type="protein sequence ID" value="EEF42844.1"/>
    <property type="molecule type" value="Genomic_DNA"/>
</dbReference>
<keyword evidence="4" id="KW-0808">Transferase</keyword>
<dbReference type="InterPro" id="IPR044600">
    <property type="entry name" value="ATL1/ATL16-like"/>
</dbReference>
<sequence length="329" mass="35590">MDPLGPPSQPQGLFVSPLLVSLSIVGCVSMIIAAYHLLLVRFCIRRRRSITTNDSFTIPVQEMRTGVEEDVLKAIPILLYSKVDHDQTECVICLGELEDGDKVRSLPNCGHVFHVPCIDGWLSAHTNCPICRAPIVSSPPPPAAAASTPNSDHHITSVLRESPSINIGRRERNTQNLAQFLEQGDEDGTSTSTGISTNSVNASTAAAAASLQSTRKLLHSLSLVLPVEGKQQSFTKLKRSLSMDQCFVIIDIQAESDDHEKASSSCSSSASSSSPSKCDSSLKGISAENRTYRAISMRQLDRVSSRLLRSFSQIRFGQSAVTSHDTLPC</sequence>
<feature type="domain" description="RING-type" evidence="12">
    <location>
        <begin position="90"/>
        <end position="132"/>
    </location>
</feature>
<feature type="compositionally biased region" description="Low complexity" evidence="10">
    <location>
        <begin position="263"/>
        <end position="281"/>
    </location>
</feature>